<evidence type="ECO:0000313" key="10">
    <source>
        <dbReference type="Proteomes" id="UP000191820"/>
    </source>
</evidence>
<dbReference type="Pfam" id="PF02586">
    <property type="entry name" value="SRAP"/>
    <property type="match status" value="1"/>
</dbReference>
<dbReference type="PANTHER" id="PTHR13604">
    <property type="entry name" value="DC12-RELATED"/>
    <property type="match status" value="1"/>
</dbReference>
<evidence type="ECO:0000256" key="1">
    <source>
        <dbReference type="ARBA" id="ARBA00008136"/>
    </source>
</evidence>
<proteinExistence type="inferred from homology"/>
<comment type="similarity">
    <text evidence="1 8">Belongs to the SOS response-associated peptidase family.</text>
</comment>
<dbReference type="Gene3D" id="3.90.1680.10">
    <property type="entry name" value="SOS response associated peptidase-like"/>
    <property type="match status" value="1"/>
</dbReference>
<dbReference type="EMBL" id="CP020472">
    <property type="protein sequence ID" value="ARD21301.1"/>
    <property type="molecule type" value="Genomic_DNA"/>
</dbReference>
<protein>
    <recommendedName>
        <fullName evidence="8">Abasic site processing protein</fullName>
        <ecNumber evidence="8">3.4.-.-</ecNumber>
    </recommendedName>
</protein>
<keyword evidence="10" id="KW-1185">Reference proteome</keyword>
<keyword evidence="4 8" id="KW-0378">Hydrolase</keyword>
<name>A0ABM6JHU4_9GAMM</name>
<dbReference type="RefSeq" id="WP_080915069.1">
    <property type="nucleotide sequence ID" value="NZ_CP020472.1"/>
</dbReference>
<dbReference type="EC" id="3.4.-.-" evidence="8"/>
<gene>
    <name evidence="9" type="ORF">SJ2017_0970</name>
</gene>
<organism evidence="9 10">
    <name type="scientific">Shewanella japonica</name>
    <dbReference type="NCBI Taxonomy" id="93973"/>
    <lineage>
        <taxon>Bacteria</taxon>
        <taxon>Pseudomonadati</taxon>
        <taxon>Pseudomonadota</taxon>
        <taxon>Gammaproteobacteria</taxon>
        <taxon>Alteromonadales</taxon>
        <taxon>Shewanellaceae</taxon>
        <taxon>Shewanella</taxon>
    </lineage>
</organism>
<evidence type="ECO:0000256" key="7">
    <source>
        <dbReference type="ARBA" id="ARBA00023239"/>
    </source>
</evidence>
<evidence type="ECO:0000256" key="4">
    <source>
        <dbReference type="ARBA" id="ARBA00022801"/>
    </source>
</evidence>
<dbReference type="SUPFAM" id="SSF143081">
    <property type="entry name" value="BB1717-like"/>
    <property type="match status" value="1"/>
</dbReference>
<accession>A0ABM6JHU4</accession>
<dbReference type="Proteomes" id="UP000191820">
    <property type="component" value="Chromosome"/>
</dbReference>
<evidence type="ECO:0000256" key="8">
    <source>
        <dbReference type="RuleBase" id="RU364100"/>
    </source>
</evidence>
<dbReference type="InterPro" id="IPR003738">
    <property type="entry name" value="SRAP"/>
</dbReference>
<evidence type="ECO:0000256" key="2">
    <source>
        <dbReference type="ARBA" id="ARBA00022670"/>
    </source>
</evidence>
<keyword evidence="7" id="KW-0456">Lyase</keyword>
<evidence type="ECO:0000313" key="9">
    <source>
        <dbReference type="EMBL" id="ARD21301.1"/>
    </source>
</evidence>
<evidence type="ECO:0000256" key="6">
    <source>
        <dbReference type="ARBA" id="ARBA00023125"/>
    </source>
</evidence>
<keyword evidence="6" id="KW-0238">DNA-binding</keyword>
<evidence type="ECO:0000256" key="5">
    <source>
        <dbReference type="ARBA" id="ARBA00023124"/>
    </source>
</evidence>
<keyword evidence="2 8" id="KW-0645">Protease</keyword>
<keyword evidence="5" id="KW-0190">Covalent protein-DNA linkage</keyword>
<dbReference type="InterPro" id="IPR036590">
    <property type="entry name" value="SRAP-like"/>
</dbReference>
<dbReference type="PANTHER" id="PTHR13604:SF0">
    <property type="entry name" value="ABASIC SITE PROCESSING PROTEIN HMCES"/>
    <property type="match status" value="1"/>
</dbReference>
<reference evidence="9 10" key="1">
    <citation type="submission" date="2017-03" db="EMBL/GenBank/DDBJ databases">
        <title>Genome sequencing of Shewanella japonica KCTC 22435.</title>
        <authorList>
            <person name="Kim K.M."/>
        </authorList>
    </citation>
    <scope>NUCLEOTIDE SEQUENCE [LARGE SCALE GENOMIC DNA]</scope>
    <source>
        <strain evidence="9 10">KCTC 22435</strain>
    </source>
</reference>
<evidence type="ECO:0000256" key="3">
    <source>
        <dbReference type="ARBA" id="ARBA00022763"/>
    </source>
</evidence>
<keyword evidence="3" id="KW-0227">DNA damage</keyword>
<sequence length="213" mass="24399">MCGRIEVLLSGMQSTLDNLFEQPLTIQDNLDLRPTDPITTLSHRQGKIISSQQRWGIQPDWSKKLIINAQAETVSQKPTFSSAFAQHRCIIPCSGWFEWRQEPTTDILSLDQELVNGADTRPISSQQQKHKYRFSHAGNKPLFMAGVMYPDRQQVVTLTIKPNTKCAQYHHRMPLFIASTQINHWLTQPADNLSELINPLPEHWIKITDSTQI</sequence>